<evidence type="ECO:0000256" key="1">
    <source>
        <dbReference type="SAM" id="Phobius"/>
    </source>
</evidence>
<feature type="transmembrane region" description="Helical" evidence="1">
    <location>
        <begin position="92"/>
        <end position="115"/>
    </location>
</feature>
<proteinExistence type="predicted"/>
<evidence type="ECO:0000313" key="2">
    <source>
        <dbReference type="EMBL" id="CZR53558.1"/>
    </source>
</evidence>
<protein>
    <recommendedName>
        <fullName evidence="4">MARVEL domain-containing protein</fullName>
    </recommendedName>
</protein>
<keyword evidence="3" id="KW-1185">Reference proteome</keyword>
<dbReference type="Proteomes" id="UP000184330">
    <property type="component" value="Unassembled WGS sequence"/>
</dbReference>
<organism evidence="2 3">
    <name type="scientific">Phialocephala subalpina</name>
    <dbReference type="NCBI Taxonomy" id="576137"/>
    <lineage>
        <taxon>Eukaryota</taxon>
        <taxon>Fungi</taxon>
        <taxon>Dikarya</taxon>
        <taxon>Ascomycota</taxon>
        <taxon>Pezizomycotina</taxon>
        <taxon>Leotiomycetes</taxon>
        <taxon>Helotiales</taxon>
        <taxon>Mollisiaceae</taxon>
        <taxon>Phialocephala</taxon>
        <taxon>Phialocephala fortinii species complex</taxon>
    </lineage>
</organism>
<keyword evidence="1" id="KW-0812">Transmembrane</keyword>
<dbReference type="AlphaFoldDB" id="A0A1L7WLB2"/>
<keyword evidence="1" id="KW-1133">Transmembrane helix</keyword>
<accession>A0A1L7WLB2</accession>
<gene>
    <name evidence="2" type="ORF">PAC_03437</name>
</gene>
<keyword evidence="1" id="KW-0472">Membrane</keyword>
<reference evidence="2 3" key="1">
    <citation type="submission" date="2016-03" db="EMBL/GenBank/DDBJ databases">
        <authorList>
            <person name="Ploux O."/>
        </authorList>
    </citation>
    <scope>NUCLEOTIDE SEQUENCE [LARGE SCALE GENOMIC DNA]</scope>
    <source>
        <strain evidence="2 3">UAMH 11012</strain>
    </source>
</reference>
<sequence>MQQMAEPRTPEISELENVQLLPDPDEKAGLKISAIASNPISSDLISARDSVKHHVRRLNFIIILCAILSIAFLDAAHLVLRSGEFPEHVYSIWFASHTIDIIVLTLFVSLAATILEARSPFPIFYSVLGHAILCVVVAYAAIVGGGNTFSHADWCGIDCCNWDSLVRRPGPRCNDLHVAVRLLMDLGVILAAIVSTSHFALLLLRCWAIYDTKFWRSPFPHGFAPGRFSFRVAVQIPDKSKIPRCYLERCDDSEEV</sequence>
<evidence type="ECO:0008006" key="4">
    <source>
        <dbReference type="Google" id="ProtNLM"/>
    </source>
</evidence>
<feature type="transmembrane region" description="Helical" evidence="1">
    <location>
        <begin position="122"/>
        <end position="142"/>
    </location>
</feature>
<feature type="transmembrane region" description="Helical" evidence="1">
    <location>
        <begin position="186"/>
        <end position="208"/>
    </location>
</feature>
<name>A0A1L7WLB2_9HELO</name>
<feature type="transmembrane region" description="Helical" evidence="1">
    <location>
        <begin position="58"/>
        <end position="80"/>
    </location>
</feature>
<dbReference type="EMBL" id="FJOG01000004">
    <property type="protein sequence ID" value="CZR53558.1"/>
    <property type="molecule type" value="Genomic_DNA"/>
</dbReference>
<evidence type="ECO:0000313" key="3">
    <source>
        <dbReference type="Proteomes" id="UP000184330"/>
    </source>
</evidence>